<dbReference type="InterPro" id="IPR005119">
    <property type="entry name" value="LysR_subst-bd"/>
</dbReference>
<evidence type="ECO:0000256" key="1">
    <source>
        <dbReference type="ARBA" id="ARBA00009437"/>
    </source>
</evidence>
<keyword evidence="2" id="KW-0805">Transcription regulation</keyword>
<dbReference type="GO" id="GO:0003700">
    <property type="term" value="F:DNA-binding transcription factor activity"/>
    <property type="evidence" value="ECO:0007669"/>
    <property type="project" value="InterPro"/>
</dbReference>
<dbReference type="Gene3D" id="1.10.10.10">
    <property type="entry name" value="Winged helix-like DNA-binding domain superfamily/Winged helix DNA-binding domain"/>
    <property type="match status" value="1"/>
</dbReference>
<reference evidence="6 7" key="1">
    <citation type="submission" date="2018-03" db="EMBL/GenBank/DDBJ databases">
        <title>The Complete Genome of Celeribacter baekdonensis strain LH4, a Thiosulfate-Oxidizing Alphaproteobacterium Isolated from Gulf of Mexico Continental Slope Sediments.</title>
        <authorList>
            <person name="Flood B.E."/>
            <person name="Bailey J.V."/>
            <person name="Leprich D."/>
        </authorList>
    </citation>
    <scope>NUCLEOTIDE SEQUENCE [LARGE SCALE GENOMIC DNA]</scope>
    <source>
        <strain evidence="6 7">LH4</strain>
    </source>
</reference>
<dbReference type="OrthoDB" id="7260751at2"/>
<dbReference type="KEGG" id="cbak:DA792_06145"/>
<dbReference type="SUPFAM" id="SSF46785">
    <property type="entry name" value="Winged helix' DNA-binding domain"/>
    <property type="match status" value="1"/>
</dbReference>
<dbReference type="GO" id="GO:0010628">
    <property type="term" value="P:positive regulation of gene expression"/>
    <property type="evidence" value="ECO:0007669"/>
    <property type="project" value="TreeGrafter"/>
</dbReference>
<organism evidence="6 7">
    <name type="scientific">Celeribacter baekdonensis</name>
    <dbReference type="NCBI Taxonomy" id="875171"/>
    <lineage>
        <taxon>Bacteria</taxon>
        <taxon>Pseudomonadati</taxon>
        <taxon>Pseudomonadota</taxon>
        <taxon>Alphaproteobacteria</taxon>
        <taxon>Rhodobacterales</taxon>
        <taxon>Roseobacteraceae</taxon>
        <taxon>Celeribacter</taxon>
    </lineage>
</organism>
<dbReference type="Gene3D" id="3.40.190.290">
    <property type="match status" value="1"/>
</dbReference>
<evidence type="ECO:0000256" key="3">
    <source>
        <dbReference type="ARBA" id="ARBA00023125"/>
    </source>
</evidence>
<dbReference type="PROSITE" id="PS50931">
    <property type="entry name" value="HTH_LYSR"/>
    <property type="match status" value="1"/>
</dbReference>
<feature type="domain" description="HTH lysR-type" evidence="5">
    <location>
        <begin position="1"/>
        <end position="58"/>
    </location>
</feature>
<dbReference type="PANTHER" id="PTHR30427:SF1">
    <property type="entry name" value="TRANSCRIPTIONAL ACTIVATOR PROTEIN LYSR"/>
    <property type="match status" value="1"/>
</dbReference>
<comment type="similarity">
    <text evidence="1">Belongs to the LysR transcriptional regulatory family.</text>
</comment>
<evidence type="ECO:0000256" key="2">
    <source>
        <dbReference type="ARBA" id="ARBA00023015"/>
    </source>
</evidence>
<accession>A0A2R4M0M3</accession>
<dbReference type="InterPro" id="IPR000847">
    <property type="entry name" value="LysR_HTH_N"/>
</dbReference>
<protein>
    <submittedName>
        <fullName evidence="6">LysR family transcriptional regulator</fullName>
    </submittedName>
</protein>
<dbReference type="Proteomes" id="UP000241447">
    <property type="component" value="Chromosome"/>
</dbReference>
<dbReference type="EMBL" id="CP028475">
    <property type="protein sequence ID" value="AVW90723.1"/>
    <property type="molecule type" value="Genomic_DNA"/>
</dbReference>
<gene>
    <name evidence="6" type="ORF">DA792_06145</name>
</gene>
<dbReference type="AlphaFoldDB" id="A0A2R4M0M3"/>
<evidence type="ECO:0000313" key="7">
    <source>
        <dbReference type="Proteomes" id="UP000241447"/>
    </source>
</evidence>
<dbReference type="Pfam" id="PF03466">
    <property type="entry name" value="LysR_substrate"/>
    <property type="match status" value="1"/>
</dbReference>
<keyword evidence="3" id="KW-0238">DNA-binding</keyword>
<name>A0A2R4M0M3_9RHOB</name>
<dbReference type="CDD" id="cd05466">
    <property type="entry name" value="PBP2_LTTR_substrate"/>
    <property type="match status" value="1"/>
</dbReference>
<dbReference type="PRINTS" id="PR00039">
    <property type="entry name" value="HTHLYSR"/>
</dbReference>
<proteinExistence type="inferred from homology"/>
<keyword evidence="4" id="KW-0804">Transcription</keyword>
<dbReference type="InterPro" id="IPR036388">
    <property type="entry name" value="WH-like_DNA-bd_sf"/>
</dbReference>
<dbReference type="InterPro" id="IPR036390">
    <property type="entry name" value="WH_DNA-bd_sf"/>
</dbReference>
<dbReference type="SUPFAM" id="SSF53850">
    <property type="entry name" value="Periplasmic binding protein-like II"/>
    <property type="match status" value="1"/>
</dbReference>
<evidence type="ECO:0000259" key="5">
    <source>
        <dbReference type="PROSITE" id="PS50931"/>
    </source>
</evidence>
<dbReference type="Pfam" id="PF00126">
    <property type="entry name" value="HTH_1"/>
    <property type="match status" value="1"/>
</dbReference>
<dbReference type="PANTHER" id="PTHR30427">
    <property type="entry name" value="TRANSCRIPTIONAL ACTIVATOR PROTEIN LYSR"/>
    <property type="match status" value="1"/>
</dbReference>
<evidence type="ECO:0000256" key="4">
    <source>
        <dbReference type="ARBA" id="ARBA00023163"/>
    </source>
</evidence>
<dbReference type="GO" id="GO:0043565">
    <property type="term" value="F:sequence-specific DNA binding"/>
    <property type="evidence" value="ECO:0007669"/>
    <property type="project" value="TreeGrafter"/>
</dbReference>
<dbReference type="RefSeq" id="WP_107719038.1">
    <property type="nucleotide sequence ID" value="NZ_CAXBOP010000001.1"/>
</dbReference>
<evidence type="ECO:0000313" key="6">
    <source>
        <dbReference type="EMBL" id="AVW90723.1"/>
    </source>
</evidence>
<sequence>MNLREIELFGTLMRVGTTTETARVLGVSQPAVSGQIKRLESRLGLMLFQRVGNRLEPTSEAQALFAEVTGIFATQARVNERIRSLRHDDISQVRLSATPAIVEGFLGPKLAQAGFEGWPRGLRLWVTDPEEDVRTGRSDFGLQMAFPTKADFQAETLMEVPLWAVMRARHRLSAAPELTLDHLADDALVAYDPSWSPMGDAIRSAFQHHGLSYRPSCEVPFCSTVCEMVASCGGIGVIDRLTADRLTTPDLICRPVRHMPNVPLILFFRRGHPLRGAAQDLISVLRQK</sequence>